<protein>
    <submittedName>
        <fullName evidence="1">DUF899 domain-containing protein</fullName>
    </submittedName>
</protein>
<dbReference type="SUPFAM" id="SSF52833">
    <property type="entry name" value="Thioredoxin-like"/>
    <property type="match status" value="1"/>
</dbReference>
<evidence type="ECO:0000313" key="2">
    <source>
        <dbReference type="Proteomes" id="UP000516148"/>
    </source>
</evidence>
<dbReference type="EMBL" id="CP061038">
    <property type="protein sequence ID" value="QNQ08190.1"/>
    <property type="molecule type" value="Genomic_DNA"/>
</dbReference>
<keyword evidence="2" id="KW-1185">Reference proteome</keyword>
<organism evidence="1 2">
    <name type="scientific">Sphingomonas alpina</name>
    <dbReference type="NCBI Taxonomy" id="653931"/>
    <lineage>
        <taxon>Bacteria</taxon>
        <taxon>Pseudomonadati</taxon>
        <taxon>Pseudomonadota</taxon>
        <taxon>Alphaproteobacteria</taxon>
        <taxon>Sphingomonadales</taxon>
        <taxon>Sphingomonadaceae</taxon>
        <taxon>Sphingomonas</taxon>
    </lineage>
</organism>
<name>A0A7H0LET7_9SPHN</name>
<evidence type="ECO:0000313" key="1">
    <source>
        <dbReference type="EMBL" id="QNQ08190.1"/>
    </source>
</evidence>
<dbReference type="InterPro" id="IPR010296">
    <property type="entry name" value="DUF899_thioredox"/>
</dbReference>
<reference evidence="1 2" key="1">
    <citation type="submission" date="2020-09" db="EMBL/GenBank/DDBJ databases">
        <title>Sphingomonas sp., a new species isolated from pork steak.</title>
        <authorList>
            <person name="Heidler von Heilborn D."/>
        </authorList>
    </citation>
    <scope>NUCLEOTIDE SEQUENCE [LARGE SCALE GENOMIC DNA]</scope>
    <source>
        <strain evidence="2">S8-3T</strain>
    </source>
</reference>
<gene>
    <name evidence="1" type="ORF">H3Z74_15630</name>
</gene>
<dbReference type="Pfam" id="PF05988">
    <property type="entry name" value="DUF899"/>
    <property type="match status" value="1"/>
</dbReference>
<dbReference type="Gene3D" id="3.40.30.10">
    <property type="entry name" value="Glutaredoxin"/>
    <property type="match status" value="1"/>
</dbReference>
<proteinExistence type="predicted"/>
<dbReference type="KEGG" id="spap:H3Z74_15630"/>
<dbReference type="Proteomes" id="UP000516148">
    <property type="component" value="Chromosome"/>
</dbReference>
<sequence length="250" mass="28547">MTPHETVSKARWTEAMRALVIEEKALTRQRDRVTEQRRALPWVKVDKDYVFQDANGPVTLAELFDGRSQLIVYHFMFGPDWDEGCTGCSLMADHVDGARQHFEHNDVSYVTVSRGPIDKLLAYRARMGWSFRWVSSAGSDFNADYHVSFPNGERGDGVFYNFETRPDPEIDELPGISVFYRAEDGTIYHSYSSYSRGGESFLTVYAYLDIVPKGRNEVRDGQMTDWLKRHDRYEDDGRTGSAAPAMAETA</sequence>
<dbReference type="RefSeq" id="WP_187760519.1">
    <property type="nucleotide sequence ID" value="NZ_CP061038.1"/>
</dbReference>
<dbReference type="AlphaFoldDB" id="A0A7H0LET7"/>
<accession>A0A7H0LET7</accession>
<dbReference type="InterPro" id="IPR036249">
    <property type="entry name" value="Thioredoxin-like_sf"/>
</dbReference>